<name>A0ABV7Y8M5_9ACTN</name>
<dbReference type="Proteomes" id="UP001595699">
    <property type="component" value="Unassembled WGS sequence"/>
</dbReference>
<evidence type="ECO:0000313" key="1">
    <source>
        <dbReference type="EMBL" id="MFC3761656.1"/>
    </source>
</evidence>
<comment type="caution">
    <text evidence="1">The sequence shown here is derived from an EMBL/GenBank/DDBJ whole genome shotgun (WGS) entry which is preliminary data.</text>
</comment>
<keyword evidence="2" id="KW-1185">Reference proteome</keyword>
<protein>
    <submittedName>
        <fullName evidence="1">Uncharacterized protein</fullName>
    </submittedName>
</protein>
<gene>
    <name evidence="1" type="ORF">ACFOUW_12485</name>
</gene>
<dbReference type="RefSeq" id="WP_205114246.1">
    <property type="nucleotide sequence ID" value="NZ_JAFBCM010000001.1"/>
</dbReference>
<accession>A0ABV7Y8M5</accession>
<proteinExistence type="predicted"/>
<reference evidence="2" key="1">
    <citation type="journal article" date="2019" name="Int. J. Syst. Evol. Microbiol.">
        <title>The Global Catalogue of Microorganisms (GCM) 10K type strain sequencing project: providing services to taxonomists for standard genome sequencing and annotation.</title>
        <authorList>
            <consortium name="The Broad Institute Genomics Platform"/>
            <consortium name="The Broad Institute Genome Sequencing Center for Infectious Disease"/>
            <person name="Wu L."/>
            <person name="Ma J."/>
        </authorList>
    </citation>
    <scope>NUCLEOTIDE SEQUENCE [LARGE SCALE GENOMIC DNA]</scope>
    <source>
        <strain evidence="2">CGMCC 4.7241</strain>
    </source>
</reference>
<sequence length="53" mass="5613">MAVGRPEGHVTVRLSSVLDLSLTRPADVPVRIELSRGAREVCPGVDEFTVAPG</sequence>
<dbReference type="EMBL" id="JBHRZH010000009">
    <property type="protein sequence ID" value="MFC3761656.1"/>
    <property type="molecule type" value="Genomic_DNA"/>
</dbReference>
<organism evidence="1 2">
    <name type="scientific">Tenggerimyces flavus</name>
    <dbReference type="NCBI Taxonomy" id="1708749"/>
    <lineage>
        <taxon>Bacteria</taxon>
        <taxon>Bacillati</taxon>
        <taxon>Actinomycetota</taxon>
        <taxon>Actinomycetes</taxon>
        <taxon>Propionibacteriales</taxon>
        <taxon>Nocardioidaceae</taxon>
        <taxon>Tenggerimyces</taxon>
    </lineage>
</organism>
<evidence type="ECO:0000313" key="2">
    <source>
        <dbReference type="Proteomes" id="UP001595699"/>
    </source>
</evidence>